<comment type="caution">
    <text evidence="2">The sequence shown here is derived from an EMBL/GenBank/DDBJ whole genome shotgun (WGS) entry which is preliminary data.</text>
</comment>
<dbReference type="AlphaFoldDB" id="A0A9Q3F411"/>
<name>A0A9Q3F411_9BASI</name>
<protein>
    <recommendedName>
        <fullName evidence="1">Retrovirus-related Pol polyprotein from transposon TNT 1-94-like beta-barrel domain-containing protein</fullName>
    </recommendedName>
</protein>
<evidence type="ECO:0000313" key="3">
    <source>
        <dbReference type="Proteomes" id="UP000765509"/>
    </source>
</evidence>
<organism evidence="2 3">
    <name type="scientific">Austropuccinia psidii MF-1</name>
    <dbReference type="NCBI Taxonomy" id="1389203"/>
    <lineage>
        <taxon>Eukaryota</taxon>
        <taxon>Fungi</taxon>
        <taxon>Dikarya</taxon>
        <taxon>Basidiomycota</taxon>
        <taxon>Pucciniomycotina</taxon>
        <taxon>Pucciniomycetes</taxon>
        <taxon>Pucciniales</taxon>
        <taxon>Sphaerophragmiaceae</taxon>
        <taxon>Austropuccinia</taxon>
    </lineage>
</organism>
<feature type="domain" description="Retrovirus-related Pol polyprotein from transposon TNT 1-94-like beta-barrel" evidence="1">
    <location>
        <begin position="271"/>
        <end position="342"/>
    </location>
</feature>
<evidence type="ECO:0000313" key="2">
    <source>
        <dbReference type="EMBL" id="MBW0529577.1"/>
    </source>
</evidence>
<proteinExistence type="predicted"/>
<accession>A0A9Q3F411</accession>
<gene>
    <name evidence="2" type="ORF">O181_069292</name>
</gene>
<evidence type="ECO:0000259" key="1">
    <source>
        <dbReference type="Pfam" id="PF22936"/>
    </source>
</evidence>
<dbReference type="OrthoDB" id="5598729at2759"/>
<keyword evidence="3" id="KW-1185">Reference proteome</keyword>
<dbReference type="InterPro" id="IPR054722">
    <property type="entry name" value="PolX-like_BBD"/>
</dbReference>
<dbReference type="EMBL" id="AVOT02035277">
    <property type="protein sequence ID" value="MBW0529577.1"/>
    <property type="molecule type" value="Genomic_DNA"/>
</dbReference>
<dbReference type="Pfam" id="PF22936">
    <property type="entry name" value="Pol_BBD"/>
    <property type="match status" value="1"/>
</dbReference>
<dbReference type="Proteomes" id="UP000765509">
    <property type="component" value="Unassembled WGS sequence"/>
</dbReference>
<dbReference type="Pfam" id="PF14223">
    <property type="entry name" value="Retrotran_gag_2"/>
    <property type="match status" value="1"/>
</dbReference>
<reference evidence="2" key="1">
    <citation type="submission" date="2021-03" db="EMBL/GenBank/DDBJ databases">
        <title>Draft genome sequence of rust myrtle Austropuccinia psidii MF-1, a brazilian biotype.</title>
        <authorList>
            <person name="Quecine M.C."/>
            <person name="Pachon D.M.R."/>
            <person name="Bonatelli M.L."/>
            <person name="Correr F.H."/>
            <person name="Franceschini L.M."/>
            <person name="Leite T.F."/>
            <person name="Margarido G.R.A."/>
            <person name="Almeida C.A."/>
            <person name="Ferrarezi J.A."/>
            <person name="Labate C.A."/>
        </authorList>
    </citation>
    <scope>NUCLEOTIDE SEQUENCE</scope>
    <source>
        <strain evidence="2">MF-1</strain>
    </source>
</reference>
<sequence length="347" mass="39319">MENNFPQWRRQRIGLLRQKKLYVYFIKEAIPSLSSETRPSEADNKIIDANIETCNTITNSLDSSTFDEIVVGDEEMENTYLLWSKLTNCFSSSTFNSQERIWSRFSKITYNGNLQSFISELRQSLNKIKTIGIEVGTKKLAFGILTKLPNNFNSLIEKVTLNTKTQESPDAILNILHDAALKEEALKSSFNTNIDSRMALNRETFKSKTIHYCSNGHHNPLASHPPEKCCQLHPKKRPDRYQKDAKTNYTFAQALFTIDKNAIQGDVLNVVLDTGASDHMFNDKSFFLSLNKINNSTISMGCDSSSLIAKLINQNGVCWTLKNLLYVPKLNTNLVALSQLTSQITIK</sequence>